<sequence>QITCHFSTDQLEAGHLISNLSADTIFFPETDNCVSPFVFIQGVGCVAHFWEQLKYHDARTVCKQNYSSEMFSADTTQHFQRLVQNYLIDYLQID</sequence>
<dbReference type="EMBL" id="JAXCGZ010021787">
    <property type="protein sequence ID" value="KAK7043829.1"/>
    <property type="molecule type" value="Genomic_DNA"/>
</dbReference>
<dbReference type="Proteomes" id="UP001381693">
    <property type="component" value="Unassembled WGS sequence"/>
</dbReference>
<comment type="caution">
    <text evidence="1">The sequence shown here is derived from an EMBL/GenBank/DDBJ whole genome shotgun (WGS) entry which is preliminary data.</text>
</comment>
<name>A0AAN8WEW3_HALRR</name>
<evidence type="ECO:0000313" key="1">
    <source>
        <dbReference type="EMBL" id="KAK7043829.1"/>
    </source>
</evidence>
<dbReference type="AlphaFoldDB" id="A0AAN8WEW3"/>
<feature type="non-terminal residue" evidence="1">
    <location>
        <position position="94"/>
    </location>
</feature>
<proteinExistence type="predicted"/>
<evidence type="ECO:0000313" key="2">
    <source>
        <dbReference type="Proteomes" id="UP001381693"/>
    </source>
</evidence>
<accession>A0AAN8WEW3</accession>
<feature type="non-terminal residue" evidence="1">
    <location>
        <position position="1"/>
    </location>
</feature>
<protein>
    <submittedName>
        <fullName evidence="1">Uncharacterized protein</fullName>
    </submittedName>
</protein>
<keyword evidence="2" id="KW-1185">Reference proteome</keyword>
<gene>
    <name evidence="1" type="ORF">SK128_024152</name>
</gene>
<organism evidence="1 2">
    <name type="scientific">Halocaridina rubra</name>
    <name type="common">Hawaiian red shrimp</name>
    <dbReference type="NCBI Taxonomy" id="373956"/>
    <lineage>
        <taxon>Eukaryota</taxon>
        <taxon>Metazoa</taxon>
        <taxon>Ecdysozoa</taxon>
        <taxon>Arthropoda</taxon>
        <taxon>Crustacea</taxon>
        <taxon>Multicrustacea</taxon>
        <taxon>Malacostraca</taxon>
        <taxon>Eumalacostraca</taxon>
        <taxon>Eucarida</taxon>
        <taxon>Decapoda</taxon>
        <taxon>Pleocyemata</taxon>
        <taxon>Caridea</taxon>
        <taxon>Atyoidea</taxon>
        <taxon>Atyidae</taxon>
        <taxon>Halocaridina</taxon>
    </lineage>
</organism>
<reference evidence="1 2" key="1">
    <citation type="submission" date="2023-11" db="EMBL/GenBank/DDBJ databases">
        <title>Halocaridina rubra genome assembly.</title>
        <authorList>
            <person name="Smith C."/>
        </authorList>
    </citation>
    <scope>NUCLEOTIDE SEQUENCE [LARGE SCALE GENOMIC DNA]</scope>
    <source>
        <strain evidence="1">EP-1</strain>
        <tissue evidence="1">Whole</tissue>
    </source>
</reference>